<keyword evidence="3" id="KW-1185">Reference proteome</keyword>
<organism evidence="2 3">
    <name type="scientific">Pyrus ussuriensis x Pyrus communis</name>
    <dbReference type="NCBI Taxonomy" id="2448454"/>
    <lineage>
        <taxon>Eukaryota</taxon>
        <taxon>Viridiplantae</taxon>
        <taxon>Streptophyta</taxon>
        <taxon>Embryophyta</taxon>
        <taxon>Tracheophyta</taxon>
        <taxon>Spermatophyta</taxon>
        <taxon>Magnoliopsida</taxon>
        <taxon>eudicotyledons</taxon>
        <taxon>Gunneridae</taxon>
        <taxon>Pentapetalae</taxon>
        <taxon>rosids</taxon>
        <taxon>fabids</taxon>
        <taxon>Rosales</taxon>
        <taxon>Rosaceae</taxon>
        <taxon>Amygdaloideae</taxon>
        <taxon>Maleae</taxon>
        <taxon>Pyrus</taxon>
    </lineage>
</organism>
<evidence type="ECO:0000313" key="2">
    <source>
        <dbReference type="EMBL" id="KAB2627321.1"/>
    </source>
</evidence>
<gene>
    <name evidence="2" type="ORF">D8674_020939</name>
</gene>
<accession>A0A5N5HM97</accession>
<protein>
    <submittedName>
        <fullName evidence="2">65-kDa microtubule-associated protein 5-like</fullName>
    </submittedName>
</protein>
<evidence type="ECO:0000313" key="3">
    <source>
        <dbReference type="Proteomes" id="UP000327157"/>
    </source>
</evidence>
<proteinExistence type="predicted"/>
<reference evidence="2 3" key="3">
    <citation type="submission" date="2019-11" db="EMBL/GenBank/DDBJ databases">
        <title>A de novo genome assembly of a pear dwarfing rootstock.</title>
        <authorList>
            <person name="Wang F."/>
            <person name="Wang J."/>
            <person name="Li S."/>
            <person name="Zhang Y."/>
            <person name="Fang M."/>
            <person name="Ma L."/>
            <person name="Zhao Y."/>
            <person name="Jiang S."/>
        </authorList>
    </citation>
    <scope>NUCLEOTIDE SEQUENCE [LARGE SCALE GENOMIC DNA]</scope>
    <source>
        <strain evidence="2">S2</strain>
        <tissue evidence="2">Leaf</tissue>
    </source>
</reference>
<feature type="region of interest" description="Disordered" evidence="1">
    <location>
        <begin position="59"/>
        <end position="89"/>
    </location>
</feature>
<dbReference type="AlphaFoldDB" id="A0A5N5HM97"/>
<comment type="caution">
    <text evidence="2">The sequence shown here is derived from an EMBL/GenBank/DDBJ whole genome shotgun (WGS) entry which is preliminary data.</text>
</comment>
<dbReference type="EMBL" id="SMOL01000157">
    <property type="protein sequence ID" value="KAB2627321.1"/>
    <property type="molecule type" value="Genomic_DNA"/>
</dbReference>
<feature type="compositionally biased region" description="Polar residues" evidence="1">
    <location>
        <begin position="71"/>
        <end position="80"/>
    </location>
</feature>
<evidence type="ECO:0000256" key="1">
    <source>
        <dbReference type="SAM" id="MobiDB-lite"/>
    </source>
</evidence>
<name>A0A5N5HM97_9ROSA</name>
<reference evidence="3" key="2">
    <citation type="submission" date="2019-10" db="EMBL/GenBank/DDBJ databases">
        <title>A de novo genome assembly of a pear dwarfing rootstock.</title>
        <authorList>
            <person name="Wang F."/>
            <person name="Wang J."/>
            <person name="Li S."/>
            <person name="Zhang Y."/>
            <person name="Fang M."/>
            <person name="Ma L."/>
            <person name="Zhao Y."/>
            <person name="Jiang S."/>
        </authorList>
    </citation>
    <scope>NUCLEOTIDE SEQUENCE [LARGE SCALE GENOMIC DNA]</scope>
</reference>
<dbReference type="OrthoDB" id="1749014at2759"/>
<dbReference type="Proteomes" id="UP000327157">
    <property type="component" value="Chromosome 2"/>
</dbReference>
<reference evidence="2 3" key="1">
    <citation type="submission" date="2019-09" db="EMBL/GenBank/DDBJ databases">
        <authorList>
            <person name="Ou C."/>
        </authorList>
    </citation>
    <scope>NUCLEOTIDE SEQUENCE [LARGE SCALE GENOMIC DNA]</scope>
    <source>
        <strain evidence="2">S2</strain>
        <tissue evidence="2">Leaf</tissue>
    </source>
</reference>
<sequence length="89" mass="10052">MTRKHRAYLHRYLPDGQTQIKAIISAFGEESEEDKRKSRVCLDLLLLLTQQFNAKQEAIFGSRPSTKKPLGQSTNANTMVGTPISRVHP</sequence>